<dbReference type="Proteomes" id="UP000712281">
    <property type="component" value="Unassembled WGS sequence"/>
</dbReference>
<accession>A0A8S9JEZ3</accession>
<organism evidence="2 3">
    <name type="scientific">Brassica cretica</name>
    <name type="common">Mustard</name>
    <dbReference type="NCBI Taxonomy" id="69181"/>
    <lineage>
        <taxon>Eukaryota</taxon>
        <taxon>Viridiplantae</taxon>
        <taxon>Streptophyta</taxon>
        <taxon>Embryophyta</taxon>
        <taxon>Tracheophyta</taxon>
        <taxon>Spermatophyta</taxon>
        <taxon>Magnoliopsida</taxon>
        <taxon>eudicotyledons</taxon>
        <taxon>Gunneridae</taxon>
        <taxon>Pentapetalae</taxon>
        <taxon>rosids</taxon>
        <taxon>malvids</taxon>
        <taxon>Brassicales</taxon>
        <taxon>Brassicaceae</taxon>
        <taxon>Brassiceae</taxon>
        <taxon>Brassica</taxon>
    </lineage>
</organism>
<name>A0A8S9JEZ3_BRACR</name>
<proteinExistence type="predicted"/>
<evidence type="ECO:0000313" key="2">
    <source>
        <dbReference type="EMBL" id="KAF2580575.1"/>
    </source>
</evidence>
<reference evidence="2" key="1">
    <citation type="submission" date="2019-12" db="EMBL/GenBank/DDBJ databases">
        <title>Genome sequencing and annotation of Brassica cretica.</title>
        <authorList>
            <person name="Studholme D.J."/>
            <person name="Sarris P.F."/>
        </authorList>
    </citation>
    <scope>NUCLEOTIDE SEQUENCE</scope>
    <source>
        <strain evidence="2">PFS-001/15</strain>
        <tissue evidence="2">Leaf</tissue>
    </source>
</reference>
<sequence>MPRSKRAPSLSLRLNGGQKVPEGFLTARELLRGCPCFWADFSPKRVRRNVALYRSRFQSDLRTEEGSESSMDGFIPYVPQTKKDRSKASQGQAYYGGRRCVRWTVVSP</sequence>
<dbReference type="AlphaFoldDB" id="A0A8S9JEZ3"/>
<dbReference type="EMBL" id="QGKW02001660">
    <property type="protein sequence ID" value="KAF2580575.1"/>
    <property type="molecule type" value="Genomic_DNA"/>
</dbReference>
<feature type="region of interest" description="Disordered" evidence="1">
    <location>
        <begin position="63"/>
        <end position="91"/>
    </location>
</feature>
<evidence type="ECO:0000313" key="3">
    <source>
        <dbReference type="Proteomes" id="UP000712281"/>
    </source>
</evidence>
<gene>
    <name evidence="2" type="ORF">F2Q68_00004884</name>
</gene>
<protein>
    <submittedName>
        <fullName evidence="2">Uncharacterized protein</fullName>
    </submittedName>
</protein>
<evidence type="ECO:0000256" key="1">
    <source>
        <dbReference type="SAM" id="MobiDB-lite"/>
    </source>
</evidence>
<comment type="caution">
    <text evidence="2">The sequence shown here is derived from an EMBL/GenBank/DDBJ whole genome shotgun (WGS) entry which is preliminary data.</text>
</comment>